<dbReference type="RefSeq" id="XP_033585521.1">
    <property type="nucleotide sequence ID" value="XM_033734764.1"/>
</dbReference>
<feature type="compositionally biased region" description="Acidic residues" evidence="1">
    <location>
        <begin position="331"/>
        <end position="340"/>
    </location>
</feature>
<dbReference type="Proteomes" id="UP000799767">
    <property type="component" value="Unassembled WGS sequence"/>
</dbReference>
<feature type="compositionally biased region" description="Low complexity" evidence="1">
    <location>
        <begin position="51"/>
        <end position="67"/>
    </location>
</feature>
<feature type="compositionally biased region" description="Polar residues" evidence="1">
    <location>
        <begin position="217"/>
        <end position="233"/>
    </location>
</feature>
<protein>
    <submittedName>
        <fullName evidence="2">Uncharacterized protein</fullName>
    </submittedName>
</protein>
<evidence type="ECO:0000256" key="1">
    <source>
        <dbReference type="SAM" id="MobiDB-lite"/>
    </source>
</evidence>
<feature type="region of interest" description="Disordered" evidence="1">
    <location>
        <begin position="111"/>
        <end position="151"/>
    </location>
</feature>
<feature type="region of interest" description="Disordered" evidence="1">
    <location>
        <begin position="40"/>
        <end position="91"/>
    </location>
</feature>
<accession>A0A6A6PGU3</accession>
<evidence type="ECO:0000313" key="2">
    <source>
        <dbReference type="EMBL" id="KAF2478951.1"/>
    </source>
</evidence>
<evidence type="ECO:0000313" key="3">
    <source>
        <dbReference type="Proteomes" id="UP000799767"/>
    </source>
</evidence>
<dbReference type="OrthoDB" id="5343576at2759"/>
<feature type="compositionally biased region" description="Basic and acidic residues" evidence="1">
    <location>
        <begin position="74"/>
        <end position="91"/>
    </location>
</feature>
<feature type="compositionally biased region" description="Basic and acidic residues" evidence="1">
    <location>
        <begin position="372"/>
        <end position="381"/>
    </location>
</feature>
<dbReference type="EMBL" id="MU001642">
    <property type="protein sequence ID" value="KAF2478951.1"/>
    <property type="molecule type" value="Genomic_DNA"/>
</dbReference>
<feature type="compositionally biased region" description="Basic and acidic residues" evidence="1">
    <location>
        <begin position="234"/>
        <end position="244"/>
    </location>
</feature>
<feature type="region of interest" description="Disordered" evidence="1">
    <location>
        <begin position="329"/>
        <end position="348"/>
    </location>
</feature>
<feature type="compositionally biased region" description="Low complexity" evidence="1">
    <location>
        <begin position="358"/>
        <end position="370"/>
    </location>
</feature>
<feature type="compositionally biased region" description="Polar residues" evidence="1">
    <location>
        <begin position="134"/>
        <end position="150"/>
    </location>
</feature>
<keyword evidence="3" id="KW-1185">Reference proteome</keyword>
<feature type="region of interest" description="Disordered" evidence="1">
    <location>
        <begin position="356"/>
        <end position="381"/>
    </location>
</feature>
<feature type="region of interest" description="Disordered" evidence="1">
    <location>
        <begin position="214"/>
        <end position="244"/>
    </location>
</feature>
<dbReference type="GeneID" id="54475766"/>
<name>A0A6A6PGU3_9PEZI</name>
<gene>
    <name evidence="2" type="ORF">BDY17DRAFT_304744</name>
</gene>
<reference evidence="2" key="1">
    <citation type="journal article" date="2020" name="Stud. Mycol.">
        <title>101 Dothideomycetes genomes: a test case for predicting lifestyles and emergence of pathogens.</title>
        <authorList>
            <person name="Haridas S."/>
            <person name="Albert R."/>
            <person name="Binder M."/>
            <person name="Bloem J."/>
            <person name="Labutti K."/>
            <person name="Salamov A."/>
            <person name="Andreopoulos B."/>
            <person name="Baker S."/>
            <person name="Barry K."/>
            <person name="Bills G."/>
            <person name="Bluhm B."/>
            <person name="Cannon C."/>
            <person name="Castanera R."/>
            <person name="Culley D."/>
            <person name="Daum C."/>
            <person name="Ezra D."/>
            <person name="Gonzalez J."/>
            <person name="Henrissat B."/>
            <person name="Kuo A."/>
            <person name="Liang C."/>
            <person name="Lipzen A."/>
            <person name="Lutzoni F."/>
            <person name="Magnuson J."/>
            <person name="Mondo S."/>
            <person name="Nolan M."/>
            <person name="Ohm R."/>
            <person name="Pangilinan J."/>
            <person name="Park H.-J."/>
            <person name="Ramirez L."/>
            <person name="Alfaro M."/>
            <person name="Sun H."/>
            <person name="Tritt A."/>
            <person name="Yoshinaga Y."/>
            <person name="Zwiers L.-H."/>
            <person name="Turgeon B."/>
            <person name="Goodwin S."/>
            <person name="Spatafora J."/>
            <person name="Crous P."/>
            <person name="Grigoriev I."/>
        </authorList>
    </citation>
    <scope>NUCLEOTIDE SEQUENCE</scope>
    <source>
        <strain evidence="2">CBS 113389</strain>
    </source>
</reference>
<proteinExistence type="predicted"/>
<dbReference type="AlphaFoldDB" id="A0A6A6PGU3"/>
<organism evidence="2 3">
    <name type="scientific">Neohortaea acidophila</name>
    <dbReference type="NCBI Taxonomy" id="245834"/>
    <lineage>
        <taxon>Eukaryota</taxon>
        <taxon>Fungi</taxon>
        <taxon>Dikarya</taxon>
        <taxon>Ascomycota</taxon>
        <taxon>Pezizomycotina</taxon>
        <taxon>Dothideomycetes</taxon>
        <taxon>Dothideomycetidae</taxon>
        <taxon>Mycosphaerellales</taxon>
        <taxon>Teratosphaeriaceae</taxon>
        <taxon>Neohortaea</taxon>
    </lineage>
</organism>
<feature type="compositionally biased region" description="Basic and acidic residues" evidence="1">
    <location>
        <begin position="40"/>
        <end position="50"/>
    </location>
</feature>
<sequence length="493" mass="53280">MDSASIDGILDRLLTGFEALQDAYQKLQGQHQALEKTLEKQRQQFHELRKSSTSSAVTSPPLSLSSSITQRKRGTQEHAPGDAPASERLEPLSKDKNALIEEASGAATVLREALSRRPGQADGVKIWSGRSADDTNPSQPSIPETSQSPLEQDFTIEGVPSKLGCPFASMASKKLSSHAASVLNRYGQNGRSAAAAAAAASPSVSAASRINGRESFANRQGNRPSTLEPGNSQLDHESPHSERALKEHVENQEEAGVGMCPIRLLDQRSPEEVATYFEQHKHELPRSHEVCVKRYQNSEQQIRKLDAKYGNMVTMIQGLGAKHQNFLPKEPDEELCNDPTEETKSDEKVRKWASGVSEQAAVGEDAAASADAEDRQPRFERPLREIRVGESPSRPWGISVPAKYLDHVDQVDEKAAAVSSPEPQLPPAGPAATLSKCPFKPAAVSSAKAAFVDPATTTAPQGAERMVFTGPVFIGYSAEDAARILQNNGSRTK</sequence>